<evidence type="ECO:0000256" key="5">
    <source>
        <dbReference type="ARBA" id="ARBA00023306"/>
    </source>
</evidence>
<evidence type="ECO:0000313" key="9">
    <source>
        <dbReference type="EMBL" id="TPP59979.1"/>
    </source>
</evidence>
<dbReference type="SUPFAM" id="SSF46785">
    <property type="entry name" value="Winged helix' DNA-binding domain"/>
    <property type="match status" value="1"/>
</dbReference>
<comment type="similarity">
    <text evidence="6">Belongs to the cullin family.</text>
</comment>
<evidence type="ECO:0000256" key="6">
    <source>
        <dbReference type="PROSITE-ProRule" id="PRU00330"/>
    </source>
</evidence>
<comment type="caution">
    <text evidence="9">The sequence shown here is derived from an EMBL/GenBank/DDBJ whole genome shotgun (WGS) entry which is preliminary data.</text>
</comment>
<dbReference type="PANTHER" id="PTHR45957:SF1">
    <property type="entry name" value="ANAPHASE-PROMOTING COMPLEX SUBUNIT 2"/>
    <property type="match status" value="1"/>
</dbReference>
<keyword evidence="4" id="KW-0833">Ubl conjugation pathway</keyword>
<dbReference type="SMART" id="SM01013">
    <property type="entry name" value="APC2"/>
    <property type="match status" value="1"/>
</dbReference>
<sequence>MSTIAVHEALSAVFGFDASTTSEDMCKELFLEYLMFHLQNSGAANLFSDFVRRFEKDSQDVCSSRQLSVTDEETQLFHTFLNLLIDFNKQMNQFLSTTFGCKSFEPTQIPRSLWREIQTCLACVVLPTDLSGRLHGLLEVYLRLELELAETENDCFHVFTTILPGTFDDFKRQIVYCARSQSQSDQPLTLTRFLTPLCLPFAWTALMSRVSTLCVDNYSEHFLEAILDYKEKIIKKTWLRNIFTHSEKLFTLTSPQISDSLVYRVFYEVRKKDLFSLIIEYPDSIAALIDLGKCVDHISVRRELIAHLTEEVKQRLLHPGVHTEQILVAYSYLVRALRLVDKSYLVQDVACRPVSLCLRQREDAVRCIVDKLISAPESEKDDGSAKTDEPTGSATELHSELLLPKPLEVEPVDGAEDSDADVVAEDPPFDADCHANVSDATDALVSESDEGTWGSNWQPDPVEAMYQGGLWRRRMDLLSMLVSIYGSKKAFLVEYKQLLSQRLLKQRTFHTARELRNLELLKLRFGEQNLVECEVMLKDVRDSKRIASLVAENALSDEPANPAGMDTDDHSASNKSLELEKPTESLTISPGVVKFPLSAFVLSVHYWPELLDERFKLPEALRRTFDQYERKSGKGVWFTFGEFDIPSNRTKLIPATETRATYVEFLDGVLVRCLPSVELETTASNVRNSLQPFIQLGFLCQRSTVQSDELCDKAANSDSAVRRADNGSVMYQVCDRRCIVHRTTHTPWTNPVQGASGPSVLTESGGSSTAADMWMFPCQSDGLDDESVVSSVRQRKEKELQVFWSYIVAMLTNLGSLSLDRILSMLRMFALSSTSSLECNRDELRQFLDTKMREGQLTFDGENYKLIKSD</sequence>
<keyword evidence="3" id="KW-0498">Mitosis</keyword>
<evidence type="ECO:0000259" key="8">
    <source>
        <dbReference type="PROSITE" id="PS50069"/>
    </source>
</evidence>
<evidence type="ECO:0000256" key="1">
    <source>
        <dbReference type="ARBA" id="ARBA00016068"/>
    </source>
</evidence>
<feature type="region of interest" description="Disordered" evidence="7">
    <location>
        <begin position="557"/>
        <end position="576"/>
    </location>
</feature>
<dbReference type="PANTHER" id="PTHR45957">
    <property type="entry name" value="ANAPHASE-PROMOTING COMPLEX SUBUNIT 2"/>
    <property type="match status" value="1"/>
</dbReference>
<dbReference type="EMBL" id="SUNJ01009992">
    <property type="protein sequence ID" value="TPP59979.1"/>
    <property type="molecule type" value="Genomic_DNA"/>
</dbReference>
<name>A0A504YI55_FASGI</name>
<dbReference type="InterPro" id="IPR044554">
    <property type="entry name" value="ANAPC2"/>
</dbReference>
<dbReference type="STRING" id="46835.A0A504YI55"/>
<dbReference type="InterPro" id="IPR016158">
    <property type="entry name" value="Cullin_homology"/>
</dbReference>
<dbReference type="InterPro" id="IPR036390">
    <property type="entry name" value="WH_DNA-bd_sf"/>
</dbReference>
<dbReference type="Pfam" id="PF08672">
    <property type="entry name" value="ANAPC2"/>
    <property type="match status" value="1"/>
</dbReference>
<feature type="compositionally biased region" description="Basic and acidic residues" evidence="7">
    <location>
        <begin position="567"/>
        <end position="576"/>
    </location>
</feature>
<dbReference type="GO" id="GO:0070979">
    <property type="term" value="P:protein K11-linked ubiquitination"/>
    <property type="evidence" value="ECO:0007669"/>
    <property type="project" value="TreeGrafter"/>
</dbReference>
<dbReference type="InterPro" id="IPR036317">
    <property type="entry name" value="Cullin_homology_sf"/>
</dbReference>
<dbReference type="Pfam" id="PF25773">
    <property type="entry name" value="TPR_ANAPC2"/>
    <property type="match status" value="1"/>
</dbReference>
<dbReference type="GO" id="GO:0005680">
    <property type="term" value="C:anaphase-promoting complex"/>
    <property type="evidence" value="ECO:0007669"/>
    <property type="project" value="TreeGrafter"/>
</dbReference>
<accession>A0A504YI55</accession>
<proteinExistence type="inferred from homology"/>
<evidence type="ECO:0000256" key="7">
    <source>
        <dbReference type="SAM" id="MobiDB-lite"/>
    </source>
</evidence>
<evidence type="ECO:0000256" key="4">
    <source>
        <dbReference type="ARBA" id="ARBA00022786"/>
    </source>
</evidence>
<dbReference type="AlphaFoldDB" id="A0A504YI55"/>
<dbReference type="SMART" id="SM00182">
    <property type="entry name" value="CULLIN"/>
    <property type="match status" value="1"/>
</dbReference>
<dbReference type="SUPFAM" id="SSF75632">
    <property type="entry name" value="Cullin homology domain"/>
    <property type="match status" value="1"/>
</dbReference>
<gene>
    <name evidence="9" type="ORF">FGIG_05937</name>
</gene>
<dbReference type="Proteomes" id="UP000316759">
    <property type="component" value="Unassembled WGS sequence"/>
</dbReference>
<evidence type="ECO:0000256" key="2">
    <source>
        <dbReference type="ARBA" id="ARBA00022618"/>
    </source>
</evidence>
<keyword evidence="2" id="KW-0132">Cell division</keyword>
<keyword evidence="5" id="KW-0131">Cell cycle</keyword>
<feature type="region of interest" description="Disordered" evidence="7">
    <location>
        <begin position="378"/>
        <end position="398"/>
    </location>
</feature>
<dbReference type="InterPro" id="IPR057975">
    <property type="entry name" value="TPR_ANAPC2"/>
</dbReference>
<reference evidence="9 10" key="1">
    <citation type="submission" date="2019-04" db="EMBL/GenBank/DDBJ databases">
        <title>Annotation for the trematode Fasciola gigantica.</title>
        <authorList>
            <person name="Choi Y.-J."/>
        </authorList>
    </citation>
    <scope>NUCLEOTIDE SEQUENCE [LARGE SCALE GENOMIC DNA]</scope>
    <source>
        <strain evidence="9">Uganda_cow_1</strain>
    </source>
</reference>
<dbReference type="Gene3D" id="1.20.1310.10">
    <property type="entry name" value="Cullin Repeats"/>
    <property type="match status" value="1"/>
</dbReference>
<keyword evidence="10" id="KW-1185">Reference proteome</keyword>
<organism evidence="9 10">
    <name type="scientific">Fasciola gigantica</name>
    <name type="common">Giant liver fluke</name>
    <dbReference type="NCBI Taxonomy" id="46835"/>
    <lineage>
        <taxon>Eukaryota</taxon>
        <taxon>Metazoa</taxon>
        <taxon>Spiralia</taxon>
        <taxon>Lophotrochozoa</taxon>
        <taxon>Platyhelminthes</taxon>
        <taxon>Trematoda</taxon>
        <taxon>Digenea</taxon>
        <taxon>Plagiorchiida</taxon>
        <taxon>Echinostomata</taxon>
        <taxon>Echinostomatoidea</taxon>
        <taxon>Fasciolidae</taxon>
        <taxon>Fasciola</taxon>
    </lineage>
</organism>
<dbReference type="GO" id="GO:0007091">
    <property type="term" value="P:metaphase/anaphase transition of mitotic cell cycle"/>
    <property type="evidence" value="ECO:0007669"/>
    <property type="project" value="TreeGrafter"/>
</dbReference>
<dbReference type="PROSITE" id="PS50069">
    <property type="entry name" value="CULLIN_2"/>
    <property type="match status" value="1"/>
</dbReference>
<dbReference type="Gene3D" id="1.10.10.10">
    <property type="entry name" value="Winged helix-like DNA-binding domain superfamily/Winged helix DNA-binding domain"/>
    <property type="match status" value="1"/>
</dbReference>
<evidence type="ECO:0000256" key="3">
    <source>
        <dbReference type="ARBA" id="ARBA00022776"/>
    </source>
</evidence>
<evidence type="ECO:0000313" key="10">
    <source>
        <dbReference type="Proteomes" id="UP000316759"/>
    </source>
</evidence>
<dbReference type="InterPro" id="IPR014786">
    <property type="entry name" value="ANAPC2_C"/>
</dbReference>
<dbReference type="OrthoDB" id="5581181at2759"/>
<dbReference type="InterPro" id="IPR036388">
    <property type="entry name" value="WH-like_DNA-bd_sf"/>
</dbReference>
<feature type="compositionally biased region" description="Basic and acidic residues" evidence="7">
    <location>
        <begin position="378"/>
        <end position="389"/>
    </location>
</feature>
<feature type="domain" description="Cullin family profile" evidence="8">
    <location>
        <begin position="480"/>
        <end position="630"/>
    </location>
</feature>
<protein>
    <recommendedName>
        <fullName evidence="1">Anaphase-promoting complex subunit 2</fullName>
    </recommendedName>
</protein>